<gene>
    <name evidence="1" type="ORF">GCM10022197_25430</name>
</gene>
<protein>
    <submittedName>
        <fullName evidence="1">Uncharacterized protein</fullName>
    </submittedName>
</protein>
<dbReference type="Proteomes" id="UP001500767">
    <property type="component" value="Unassembled WGS sequence"/>
</dbReference>
<accession>A0ABP6XK77</accession>
<name>A0ABP6XK77_9ACTN</name>
<reference evidence="2" key="1">
    <citation type="journal article" date="2019" name="Int. J. Syst. Evol. Microbiol.">
        <title>The Global Catalogue of Microorganisms (GCM) 10K type strain sequencing project: providing services to taxonomists for standard genome sequencing and annotation.</title>
        <authorList>
            <consortium name="The Broad Institute Genomics Platform"/>
            <consortium name="The Broad Institute Genome Sequencing Center for Infectious Disease"/>
            <person name="Wu L."/>
            <person name="Ma J."/>
        </authorList>
    </citation>
    <scope>NUCLEOTIDE SEQUENCE [LARGE SCALE GENOMIC DNA]</scope>
    <source>
        <strain evidence="2">JCM 16540</strain>
    </source>
</reference>
<sequence>MKIVADLTFQVTTDASGPGPHAAPTTGTVRADGSDVVVAFSRTPSLAGKGTRPVVRPVAQSLDDQGLTVHLTGPSGPLLHVGHGVRAPWWQVPATGSRLIRVASVPLALRSLRGPRLFEVALPPLVVQPGMALTRTRRERVLIVARQLVRRVTRRRR</sequence>
<evidence type="ECO:0000313" key="2">
    <source>
        <dbReference type="Proteomes" id="UP001500767"/>
    </source>
</evidence>
<evidence type="ECO:0000313" key="1">
    <source>
        <dbReference type="EMBL" id="GAA3568167.1"/>
    </source>
</evidence>
<proteinExistence type="predicted"/>
<dbReference type="EMBL" id="BAAAYR010000003">
    <property type="protein sequence ID" value="GAA3568167.1"/>
    <property type="molecule type" value="Genomic_DNA"/>
</dbReference>
<dbReference type="RefSeq" id="WP_204910340.1">
    <property type="nucleotide sequence ID" value="NZ_BAAAYR010000003.1"/>
</dbReference>
<comment type="caution">
    <text evidence="1">The sequence shown here is derived from an EMBL/GenBank/DDBJ whole genome shotgun (WGS) entry which is preliminary data.</text>
</comment>
<organism evidence="1 2">
    <name type="scientific">Microlunatus spumicola</name>
    <dbReference type="NCBI Taxonomy" id="81499"/>
    <lineage>
        <taxon>Bacteria</taxon>
        <taxon>Bacillati</taxon>
        <taxon>Actinomycetota</taxon>
        <taxon>Actinomycetes</taxon>
        <taxon>Propionibacteriales</taxon>
        <taxon>Propionibacteriaceae</taxon>
        <taxon>Microlunatus</taxon>
    </lineage>
</organism>
<keyword evidence="2" id="KW-1185">Reference proteome</keyword>